<evidence type="ECO:0000313" key="3">
    <source>
        <dbReference type="EMBL" id="GEU75835.1"/>
    </source>
</evidence>
<dbReference type="Gene3D" id="2.120.10.80">
    <property type="entry name" value="Kelch-type beta propeller"/>
    <property type="match status" value="1"/>
</dbReference>
<comment type="caution">
    <text evidence="3">The sequence shown here is derived from an EMBL/GenBank/DDBJ whole genome shotgun (WGS) entry which is preliminary data.</text>
</comment>
<organism evidence="3">
    <name type="scientific">Tanacetum cinerariifolium</name>
    <name type="common">Dalmatian daisy</name>
    <name type="synonym">Chrysanthemum cinerariifolium</name>
    <dbReference type="NCBI Taxonomy" id="118510"/>
    <lineage>
        <taxon>Eukaryota</taxon>
        <taxon>Viridiplantae</taxon>
        <taxon>Streptophyta</taxon>
        <taxon>Embryophyta</taxon>
        <taxon>Tracheophyta</taxon>
        <taxon>Spermatophyta</taxon>
        <taxon>Magnoliopsida</taxon>
        <taxon>eudicotyledons</taxon>
        <taxon>Gunneridae</taxon>
        <taxon>Pentapetalae</taxon>
        <taxon>asterids</taxon>
        <taxon>campanulids</taxon>
        <taxon>Asterales</taxon>
        <taxon>Asteraceae</taxon>
        <taxon>Asteroideae</taxon>
        <taxon>Anthemideae</taxon>
        <taxon>Anthemidinae</taxon>
        <taxon>Tanacetum</taxon>
    </lineage>
</organism>
<evidence type="ECO:0000256" key="2">
    <source>
        <dbReference type="ARBA" id="ARBA00022737"/>
    </source>
</evidence>
<dbReference type="PANTHER" id="PTHR46344:SF21">
    <property type="entry name" value="F-BOX_KELCH-REPEAT PROTEIN SKIP30 ISOFORM X2"/>
    <property type="match status" value="1"/>
</dbReference>
<dbReference type="InterPro" id="IPR015915">
    <property type="entry name" value="Kelch-typ_b-propeller"/>
</dbReference>
<dbReference type="SUPFAM" id="SSF117281">
    <property type="entry name" value="Kelch motif"/>
    <property type="match status" value="1"/>
</dbReference>
<protein>
    <submittedName>
        <fullName evidence="3">Uncharacterized protein</fullName>
    </submittedName>
</protein>
<proteinExistence type="predicted"/>
<dbReference type="EMBL" id="BKCJ010007160">
    <property type="protein sequence ID" value="GEU75835.1"/>
    <property type="molecule type" value="Genomic_DNA"/>
</dbReference>
<name>A0A6L2MTW8_TANCI</name>
<dbReference type="PANTHER" id="PTHR46344">
    <property type="entry name" value="OS02G0202900 PROTEIN"/>
    <property type="match status" value="1"/>
</dbReference>
<reference evidence="3" key="1">
    <citation type="journal article" date="2019" name="Sci. Rep.">
        <title>Draft genome of Tanacetum cinerariifolium, the natural source of mosquito coil.</title>
        <authorList>
            <person name="Yamashiro T."/>
            <person name="Shiraishi A."/>
            <person name="Satake H."/>
            <person name="Nakayama K."/>
        </authorList>
    </citation>
    <scope>NUCLEOTIDE SEQUENCE</scope>
</reference>
<evidence type="ECO:0000256" key="1">
    <source>
        <dbReference type="ARBA" id="ARBA00022441"/>
    </source>
</evidence>
<dbReference type="Pfam" id="PF01344">
    <property type="entry name" value="Kelch_1"/>
    <property type="match status" value="1"/>
</dbReference>
<dbReference type="AlphaFoldDB" id="A0A6L2MTW8"/>
<gene>
    <name evidence="3" type="ORF">Tci_047813</name>
</gene>
<dbReference type="InterPro" id="IPR006652">
    <property type="entry name" value="Kelch_1"/>
</dbReference>
<accession>A0A6L2MTW8</accession>
<sequence length="202" mass="22488">MTVPRAMFACCVWNGKILVAGGFTTCRKSISKAKIYDPVTDTWDPILDLVHSYNAACTGLVIDGAVHVVHKGLSTDQMLENLKDKWRVCDCLSIQDPMTVVNGSLYAMSHWFIFKKEPNMWKVVAAVLDANMRIGYSMMGFRDDIYIIGGVGAPEGWNRDIKKKLEVDVLLLGNKNEKPVWQKAASMTRCQGSVIGCAELRI</sequence>
<keyword evidence="1" id="KW-0880">Kelch repeat</keyword>
<keyword evidence="2" id="KW-0677">Repeat</keyword>